<feature type="region of interest" description="Disordered" evidence="1">
    <location>
        <begin position="1"/>
        <end position="86"/>
    </location>
</feature>
<protein>
    <submittedName>
        <fullName evidence="2">Uncharacterized protein</fullName>
    </submittedName>
</protein>
<dbReference type="AlphaFoldDB" id="A0AAW1H966"/>
<evidence type="ECO:0000313" key="2">
    <source>
        <dbReference type="EMBL" id="KAK9672607.1"/>
    </source>
</evidence>
<dbReference type="GO" id="GO:0007346">
    <property type="term" value="P:regulation of mitotic cell cycle"/>
    <property type="evidence" value="ECO:0007669"/>
    <property type="project" value="InterPro"/>
</dbReference>
<dbReference type="EMBL" id="JBDFQZ010000012">
    <property type="protein sequence ID" value="KAK9672607.1"/>
    <property type="molecule type" value="Genomic_DNA"/>
</dbReference>
<dbReference type="PANTHER" id="PTHR35125">
    <property type="entry name" value="NEURON NAVIGATOR 1-LIKE-RELATED"/>
    <property type="match status" value="1"/>
</dbReference>
<accession>A0AAW1H966</accession>
<comment type="caution">
    <text evidence="2">The sequence shown here is derived from an EMBL/GenBank/DDBJ whole genome shotgun (WGS) entry which is preliminary data.</text>
</comment>
<sequence length="213" mass="24007">MASFDPIIRMNDNVFRGPEKMKSKAGRKPLGDVTNSSKPLGKVKPSLKNFTGFTGPEKVQAKTVRKPLGDLTNSQRPHAQEKSSKKNCIENVSAVNEREVNNWIKEERFLHNHDECVKAQRQSTTMSMDYFLETVGLKKDSSVSSQHTSRIQYPLVASENELEIPVELEEFEIDICAPPTPPTPKAPGSPCWNIDWKNLNFSPMKLKDSPVRI</sequence>
<evidence type="ECO:0000256" key="1">
    <source>
        <dbReference type="SAM" id="MobiDB-lite"/>
    </source>
</evidence>
<dbReference type="Proteomes" id="UP001443914">
    <property type="component" value="Unassembled WGS sequence"/>
</dbReference>
<dbReference type="PANTHER" id="PTHR35125:SF2">
    <property type="entry name" value="PROTEIN PATRONUS 2-LIKE"/>
    <property type="match status" value="1"/>
</dbReference>
<proteinExistence type="predicted"/>
<organism evidence="2 3">
    <name type="scientific">Saponaria officinalis</name>
    <name type="common">Common soapwort</name>
    <name type="synonym">Lychnis saponaria</name>
    <dbReference type="NCBI Taxonomy" id="3572"/>
    <lineage>
        <taxon>Eukaryota</taxon>
        <taxon>Viridiplantae</taxon>
        <taxon>Streptophyta</taxon>
        <taxon>Embryophyta</taxon>
        <taxon>Tracheophyta</taxon>
        <taxon>Spermatophyta</taxon>
        <taxon>Magnoliopsida</taxon>
        <taxon>eudicotyledons</taxon>
        <taxon>Gunneridae</taxon>
        <taxon>Pentapetalae</taxon>
        <taxon>Caryophyllales</taxon>
        <taxon>Caryophyllaceae</taxon>
        <taxon>Caryophylleae</taxon>
        <taxon>Saponaria</taxon>
    </lineage>
</organism>
<evidence type="ECO:0000313" key="3">
    <source>
        <dbReference type="Proteomes" id="UP001443914"/>
    </source>
</evidence>
<dbReference type="InterPro" id="IPR039326">
    <property type="entry name" value="Patronus"/>
</dbReference>
<name>A0AAW1H966_SAPOF</name>
<gene>
    <name evidence="2" type="ORF">RND81_12G111700</name>
</gene>
<reference evidence="2" key="1">
    <citation type="submission" date="2024-03" db="EMBL/GenBank/DDBJ databases">
        <title>WGS assembly of Saponaria officinalis var. Norfolk2.</title>
        <authorList>
            <person name="Jenkins J."/>
            <person name="Shu S."/>
            <person name="Grimwood J."/>
            <person name="Barry K."/>
            <person name="Goodstein D."/>
            <person name="Schmutz J."/>
            <person name="Leebens-Mack J."/>
            <person name="Osbourn A."/>
        </authorList>
    </citation>
    <scope>NUCLEOTIDE SEQUENCE [LARGE SCALE GENOMIC DNA]</scope>
    <source>
        <strain evidence="2">JIC</strain>
    </source>
</reference>
<keyword evidence="3" id="KW-1185">Reference proteome</keyword>